<comment type="caution">
    <text evidence="2">The sequence shown here is derived from an EMBL/GenBank/DDBJ whole genome shotgun (WGS) entry which is preliminary data.</text>
</comment>
<dbReference type="SUPFAM" id="SSF53850">
    <property type="entry name" value="Periplasmic binding protein-like II"/>
    <property type="match status" value="1"/>
</dbReference>
<keyword evidence="1" id="KW-0732">Signal</keyword>
<evidence type="ECO:0000313" key="3">
    <source>
        <dbReference type="Proteomes" id="UP000561045"/>
    </source>
</evidence>
<keyword evidence="3" id="KW-1185">Reference proteome</keyword>
<feature type="chain" id="PRO_5032635770" description="Peptidylprolyl isomerase" evidence="1">
    <location>
        <begin position="25"/>
        <end position="142"/>
    </location>
</feature>
<organism evidence="2 3">
    <name type="scientific">Niveibacterium umoris</name>
    <dbReference type="NCBI Taxonomy" id="1193620"/>
    <lineage>
        <taxon>Bacteria</taxon>
        <taxon>Pseudomonadati</taxon>
        <taxon>Pseudomonadota</taxon>
        <taxon>Betaproteobacteria</taxon>
        <taxon>Rhodocyclales</taxon>
        <taxon>Rhodocyclaceae</taxon>
        <taxon>Niveibacterium</taxon>
    </lineage>
</organism>
<gene>
    <name evidence="2" type="ORF">GGR36_003575</name>
</gene>
<dbReference type="RefSeq" id="WP_183636110.1">
    <property type="nucleotide sequence ID" value="NZ_BAABLE010000005.1"/>
</dbReference>
<dbReference type="Gene3D" id="3.40.190.10">
    <property type="entry name" value="Periplasmic binding protein-like II"/>
    <property type="match status" value="1"/>
</dbReference>
<accession>A0A840BS16</accession>
<dbReference type="Proteomes" id="UP000561045">
    <property type="component" value="Unassembled WGS sequence"/>
</dbReference>
<reference evidence="2 3" key="1">
    <citation type="submission" date="2020-08" db="EMBL/GenBank/DDBJ databases">
        <title>Genomic Encyclopedia of Type Strains, Phase IV (KMG-IV): sequencing the most valuable type-strain genomes for metagenomic binning, comparative biology and taxonomic classification.</title>
        <authorList>
            <person name="Goeker M."/>
        </authorList>
    </citation>
    <scope>NUCLEOTIDE SEQUENCE [LARGE SCALE GENOMIC DNA]</scope>
    <source>
        <strain evidence="2 3">DSM 106739</strain>
    </source>
</reference>
<dbReference type="EMBL" id="JACIET010000002">
    <property type="protein sequence ID" value="MBB4014229.1"/>
    <property type="molecule type" value="Genomic_DNA"/>
</dbReference>
<protein>
    <recommendedName>
        <fullName evidence="4">Peptidylprolyl isomerase</fullName>
    </recommendedName>
</protein>
<evidence type="ECO:0000256" key="1">
    <source>
        <dbReference type="SAM" id="SignalP"/>
    </source>
</evidence>
<dbReference type="AlphaFoldDB" id="A0A840BS16"/>
<evidence type="ECO:0000313" key="2">
    <source>
        <dbReference type="EMBL" id="MBB4014229.1"/>
    </source>
</evidence>
<name>A0A840BS16_9RHOO</name>
<feature type="signal peptide" evidence="1">
    <location>
        <begin position="1"/>
        <end position="24"/>
    </location>
</feature>
<proteinExistence type="predicted"/>
<evidence type="ECO:0008006" key="4">
    <source>
        <dbReference type="Google" id="ProtNLM"/>
    </source>
</evidence>
<sequence length="142" mass="15540">MRSERLLRGILALGLSLVAAMSAAADGVVIVVRRDSPIGSLTRDEAYNLFVLDRRGTLAPFDLPETELARQALYQELAGRNVTMMRALRARLVFSGQGRPPQQVELEEMLQRLQADRNAIGYLPAGAVPDGLRILLTLGATR</sequence>